<dbReference type="PANTHER" id="PTHR43519:SF1">
    <property type="entry name" value="ATP-DEPENDENT RNA HELICASE HRPB"/>
    <property type="match status" value="1"/>
</dbReference>
<proteinExistence type="predicted"/>
<dbReference type="InterPro" id="IPR011545">
    <property type="entry name" value="DEAD/DEAH_box_helicase_dom"/>
</dbReference>
<evidence type="ECO:0000256" key="4">
    <source>
        <dbReference type="ARBA" id="ARBA00022840"/>
    </source>
</evidence>
<organism evidence="8 9">
    <name type="scientific">Roseiconus lacunae</name>
    <dbReference type="NCBI Taxonomy" id="2605694"/>
    <lineage>
        <taxon>Bacteria</taxon>
        <taxon>Pseudomonadati</taxon>
        <taxon>Planctomycetota</taxon>
        <taxon>Planctomycetia</taxon>
        <taxon>Pirellulales</taxon>
        <taxon>Pirellulaceae</taxon>
        <taxon>Roseiconus</taxon>
    </lineage>
</organism>
<feature type="domain" description="Helicase C-terminal" evidence="7">
    <location>
        <begin position="207"/>
        <end position="375"/>
    </location>
</feature>
<keyword evidence="3 8" id="KW-0347">Helicase</keyword>
<keyword evidence="2" id="KW-0378">Hydrolase</keyword>
<dbReference type="Pfam" id="PF00271">
    <property type="entry name" value="Helicase_C"/>
    <property type="match status" value="1"/>
</dbReference>
<evidence type="ECO:0000256" key="5">
    <source>
        <dbReference type="SAM" id="MobiDB-lite"/>
    </source>
</evidence>
<dbReference type="InterPro" id="IPR001650">
    <property type="entry name" value="Helicase_C-like"/>
</dbReference>
<evidence type="ECO:0000259" key="6">
    <source>
        <dbReference type="PROSITE" id="PS51192"/>
    </source>
</evidence>
<accession>A0ABT7PPJ1</accession>
<evidence type="ECO:0000256" key="2">
    <source>
        <dbReference type="ARBA" id="ARBA00022801"/>
    </source>
</evidence>
<dbReference type="InterPro" id="IPR027417">
    <property type="entry name" value="P-loop_NTPase"/>
</dbReference>
<keyword evidence="4" id="KW-0067">ATP-binding</keyword>
<dbReference type="PROSITE" id="PS51192">
    <property type="entry name" value="HELICASE_ATP_BIND_1"/>
    <property type="match status" value="1"/>
</dbReference>
<dbReference type="InterPro" id="IPR013689">
    <property type="entry name" value="RNA_helicase_ATP-dep_HrpB_C"/>
</dbReference>
<dbReference type="InterPro" id="IPR007502">
    <property type="entry name" value="Helicase-assoc_dom"/>
</dbReference>
<protein>
    <submittedName>
        <fullName evidence="8">ATP-dependent helicase HrpB</fullName>
    </submittedName>
</protein>
<keyword evidence="9" id="KW-1185">Reference proteome</keyword>
<comment type="caution">
    <text evidence="8">The sequence shown here is derived from an EMBL/GenBank/DDBJ whole genome shotgun (WGS) entry which is preliminary data.</text>
</comment>
<dbReference type="CDD" id="cd17990">
    <property type="entry name" value="DEXHc_HrpB"/>
    <property type="match status" value="1"/>
</dbReference>
<sequence length="847" mass="94023">MDSESLPIDDCLDDLISAVKANRSVILRAPPGAGKTTGIPPALLRSGVIEAGRILMLQPRRVAARAAAMRLSGLAGETVGQTYGYHVRFDRRRTDTTAFVSMTSGILLRQLTSDPLLDDVGCVILDEFHERSIEIDLVLGMLHRIRSTLRPELRLVVMSATLETAPIEHLIDDAVVIESEGRAYPVDVRYDRSLQPMRPTAKAIAERVARLLPNVIENNDGDILVFLPGVGEINQTARQIDSIARKAGIEVNSLFGDLSAEKQDAILRPSPVRKIVLATNVAETSLTIPNVRCVIDSGLARVAEFDSSVGLTKLQLQSISKASADQRAGRAGRTAPGVCYRLWSKPLDRGRPDHTPPEILRTDLASAMLCLASWGERETFQFPWVTPPTESSVTLANQQLQLFEAIDSEQRLTETGQQMISLPVHPRLARLMLAAAQFDCVEPISIAAAMLSERDPFPRGLRTTRESTIESDLIDRLLRLRRYLEGTSDSDIHHAAARTIERVAKQLVGIIPKNASREKTQGRTAGSLEEAISRSLLAAYPDRLAKRRRPGASSGVMVGGRGVKLDSNSSVRTAEFFLCIDVDGKGSEATVRRASAIDPAWIPHDWISERVETFFHPSMKAIVARSRRYVLDLCAGETPCSSEPNDQSAELLYQHANQQIASVLPNDKATQRFLDRWRFLDSYDDSGALPMPSSEAIDTVLKQFCQSMLSFKELSEAPWLDYLRGLFDYDQLQWFETQAPENIQVPSGNQFHLTYELGKRPVLAVRLQELFGWPATPTIAGGKTTIQLHLLGPNHRPQQITDDLESFWKTTYLEVKKELKRRYPKHHWPDDPANAQATRNGLKPKST</sequence>
<dbReference type="NCBIfam" id="TIGR01970">
    <property type="entry name" value="DEAH_box_HrpB"/>
    <property type="match status" value="1"/>
</dbReference>
<dbReference type="CDD" id="cd18791">
    <property type="entry name" value="SF2_C_RHA"/>
    <property type="match status" value="1"/>
</dbReference>
<feature type="domain" description="Helicase ATP-binding" evidence="6">
    <location>
        <begin position="16"/>
        <end position="180"/>
    </location>
</feature>
<evidence type="ECO:0000313" key="9">
    <source>
        <dbReference type="Proteomes" id="UP001239462"/>
    </source>
</evidence>
<dbReference type="PIRSF" id="PIRSF005496">
    <property type="entry name" value="ATP_hel_hrpB"/>
    <property type="match status" value="1"/>
</dbReference>
<dbReference type="Pfam" id="PF00270">
    <property type="entry name" value="DEAD"/>
    <property type="match status" value="1"/>
</dbReference>
<dbReference type="SMART" id="SM00847">
    <property type="entry name" value="HA2"/>
    <property type="match status" value="1"/>
</dbReference>
<dbReference type="SMART" id="SM00487">
    <property type="entry name" value="DEXDc"/>
    <property type="match status" value="1"/>
</dbReference>
<dbReference type="RefSeq" id="WP_289166237.1">
    <property type="nucleotide sequence ID" value="NZ_JASZZN010000021.1"/>
</dbReference>
<reference evidence="8 9" key="1">
    <citation type="submission" date="2023-06" db="EMBL/GenBank/DDBJ databases">
        <title>Roseiconus lacunae JC819 isolated from Gulf of Mannar region, Tamil Nadu.</title>
        <authorList>
            <person name="Pk S."/>
            <person name="Ch S."/>
            <person name="Ch V.R."/>
        </authorList>
    </citation>
    <scope>NUCLEOTIDE SEQUENCE [LARGE SCALE GENOMIC DNA]</scope>
    <source>
        <strain evidence="8 9">JC819</strain>
    </source>
</reference>
<evidence type="ECO:0000256" key="3">
    <source>
        <dbReference type="ARBA" id="ARBA00022806"/>
    </source>
</evidence>
<dbReference type="InterPro" id="IPR010225">
    <property type="entry name" value="HrpB"/>
</dbReference>
<dbReference type="Proteomes" id="UP001239462">
    <property type="component" value="Unassembled WGS sequence"/>
</dbReference>
<keyword evidence="1" id="KW-0547">Nucleotide-binding</keyword>
<dbReference type="PANTHER" id="PTHR43519">
    <property type="entry name" value="ATP-DEPENDENT RNA HELICASE HRPB"/>
    <property type="match status" value="1"/>
</dbReference>
<evidence type="ECO:0000313" key="8">
    <source>
        <dbReference type="EMBL" id="MDM4018419.1"/>
    </source>
</evidence>
<dbReference type="SMART" id="SM00490">
    <property type="entry name" value="HELICc"/>
    <property type="match status" value="1"/>
</dbReference>
<dbReference type="Gene3D" id="3.40.50.300">
    <property type="entry name" value="P-loop containing nucleotide triphosphate hydrolases"/>
    <property type="match status" value="2"/>
</dbReference>
<dbReference type="Pfam" id="PF21010">
    <property type="entry name" value="HA2_C"/>
    <property type="match status" value="1"/>
</dbReference>
<evidence type="ECO:0000256" key="1">
    <source>
        <dbReference type="ARBA" id="ARBA00022741"/>
    </source>
</evidence>
<feature type="compositionally biased region" description="Polar residues" evidence="5">
    <location>
        <begin position="835"/>
        <end position="847"/>
    </location>
</feature>
<gene>
    <name evidence="8" type="primary">hrpB</name>
    <name evidence="8" type="ORF">QTN89_23405</name>
</gene>
<evidence type="ECO:0000259" key="7">
    <source>
        <dbReference type="PROSITE" id="PS51194"/>
    </source>
</evidence>
<dbReference type="PROSITE" id="PS51194">
    <property type="entry name" value="HELICASE_CTER"/>
    <property type="match status" value="1"/>
</dbReference>
<dbReference type="Pfam" id="PF08482">
    <property type="entry name" value="HrpB_C"/>
    <property type="match status" value="1"/>
</dbReference>
<name>A0ABT7PPJ1_9BACT</name>
<dbReference type="InterPro" id="IPR014001">
    <property type="entry name" value="Helicase_ATP-bd"/>
</dbReference>
<dbReference type="EMBL" id="JASZZN010000021">
    <property type="protein sequence ID" value="MDM4018419.1"/>
    <property type="molecule type" value="Genomic_DNA"/>
</dbReference>
<dbReference type="GO" id="GO:0004386">
    <property type="term" value="F:helicase activity"/>
    <property type="evidence" value="ECO:0007669"/>
    <property type="project" value="UniProtKB-KW"/>
</dbReference>
<dbReference type="SUPFAM" id="SSF52540">
    <property type="entry name" value="P-loop containing nucleoside triphosphate hydrolases"/>
    <property type="match status" value="1"/>
</dbReference>
<dbReference type="Gene3D" id="1.20.120.1080">
    <property type="match status" value="1"/>
</dbReference>
<feature type="region of interest" description="Disordered" evidence="5">
    <location>
        <begin position="823"/>
        <end position="847"/>
    </location>
</feature>
<dbReference type="InterPro" id="IPR049614">
    <property type="entry name" value="HrpB_DEXH"/>
</dbReference>